<dbReference type="InterPro" id="IPR003870">
    <property type="entry name" value="DUF222"/>
</dbReference>
<name>G7H6K6_9ACTN</name>
<dbReference type="STRING" id="1073574.GOARA_074_00010"/>
<accession>G7H6K6</accession>
<evidence type="ECO:0000313" key="2">
    <source>
        <dbReference type="EMBL" id="GAB11481.1"/>
    </source>
</evidence>
<dbReference type="Proteomes" id="UP000035088">
    <property type="component" value="Unassembled WGS sequence"/>
</dbReference>
<feature type="domain" description="DUF222" evidence="1">
    <location>
        <begin position="56"/>
        <end position="406"/>
    </location>
</feature>
<organism evidence="2 3">
    <name type="scientific">Gordonia araii NBRC 100433</name>
    <dbReference type="NCBI Taxonomy" id="1073574"/>
    <lineage>
        <taxon>Bacteria</taxon>
        <taxon>Bacillati</taxon>
        <taxon>Actinomycetota</taxon>
        <taxon>Actinomycetes</taxon>
        <taxon>Mycobacteriales</taxon>
        <taxon>Gordoniaceae</taxon>
        <taxon>Gordonia</taxon>
    </lineage>
</organism>
<protein>
    <recommendedName>
        <fullName evidence="1">DUF222 domain-containing protein</fullName>
    </recommendedName>
</protein>
<dbReference type="Pfam" id="PF02720">
    <property type="entry name" value="DUF222"/>
    <property type="match status" value="1"/>
</dbReference>
<sequence>MTTASACDDQKTNGEIALPDSPLELLRLVDAAQAKLTSAVWPAVTEDDLLTAARLIERSRCRAEGVAAQLFAEINIRDAHTRDGFTHPMTWLAKGLRLGRSEAKKRYRRAEKIARLNAASGETLAPKHPATAAAVADGAIAGQHVDVIREIMGKLPWSLPDDVESQAEADLAAMARELTPQELHKAGLALLAYLDPDGSLSDERDRARRRGLTLSPQGTDLMSHLTADLPPIVRAKLDLFLANWAAPGMNNPDDTNAERLDGPLAAHDTDDQVAQESLSGARARDHRTPEQRNIDAFEAMLDATLANSATGARAANIGHASTRSSKRKTIPGQFIVTATIADLKAGCGLGLTTTGTLIPIRELVNAAAHLDPNLIVFADHTREILYHGRAKRSATFHQRLALFARDRGDTHPDSDTPFIHTQAHHLPDWAQGGTTDIDKLTATSGP</sequence>
<evidence type="ECO:0000313" key="3">
    <source>
        <dbReference type="Proteomes" id="UP000035088"/>
    </source>
</evidence>
<feature type="non-terminal residue" evidence="2">
    <location>
        <position position="446"/>
    </location>
</feature>
<dbReference type="EMBL" id="BAEE01000074">
    <property type="protein sequence ID" value="GAB11481.1"/>
    <property type="molecule type" value="Genomic_DNA"/>
</dbReference>
<reference evidence="2 3" key="1">
    <citation type="submission" date="2011-11" db="EMBL/GenBank/DDBJ databases">
        <title>Whole genome shotgun sequence of Gordonia araii NBRC 100433.</title>
        <authorList>
            <person name="Yoshida Y."/>
            <person name="Hosoyama A."/>
            <person name="Tsuchikane K."/>
            <person name="Katsumata H."/>
            <person name="Yamazaki S."/>
            <person name="Fujita N."/>
        </authorList>
    </citation>
    <scope>NUCLEOTIDE SEQUENCE [LARGE SCALE GENOMIC DNA]</scope>
    <source>
        <strain evidence="2 3">NBRC 100433</strain>
    </source>
</reference>
<dbReference type="RefSeq" id="WP_007323556.1">
    <property type="nucleotide sequence ID" value="NZ_BAEE01000074.1"/>
</dbReference>
<dbReference type="AlphaFoldDB" id="G7H6K6"/>
<gene>
    <name evidence="2" type="ORF">GOARA_074_00010</name>
</gene>
<keyword evidence="3" id="KW-1185">Reference proteome</keyword>
<dbReference type="OrthoDB" id="4370764at2"/>
<proteinExistence type="predicted"/>
<comment type="caution">
    <text evidence="2">The sequence shown here is derived from an EMBL/GenBank/DDBJ whole genome shotgun (WGS) entry which is preliminary data.</text>
</comment>
<evidence type="ECO:0000259" key="1">
    <source>
        <dbReference type="Pfam" id="PF02720"/>
    </source>
</evidence>